<dbReference type="RefSeq" id="WP_066506486.1">
    <property type="nucleotide sequence ID" value="NZ_LNCU01000048.1"/>
</dbReference>
<evidence type="ECO:0000313" key="3">
    <source>
        <dbReference type="Proteomes" id="UP000057737"/>
    </source>
</evidence>
<dbReference type="Gene3D" id="3.90.1300.10">
    <property type="entry name" value="Amidase signature (AS) domain"/>
    <property type="match status" value="1"/>
</dbReference>
<dbReference type="PANTHER" id="PTHR11895:SF176">
    <property type="entry name" value="AMIDASE AMID-RELATED"/>
    <property type="match status" value="1"/>
</dbReference>
<evidence type="ECO:0000259" key="1">
    <source>
        <dbReference type="Pfam" id="PF01425"/>
    </source>
</evidence>
<dbReference type="SUPFAM" id="SSF75304">
    <property type="entry name" value="Amidase signature (AS) enzymes"/>
    <property type="match status" value="1"/>
</dbReference>
<organism evidence="2 3">
    <name type="scientific">Bradyrhizobium macuxiense</name>
    <dbReference type="NCBI Taxonomy" id="1755647"/>
    <lineage>
        <taxon>Bacteria</taxon>
        <taxon>Pseudomonadati</taxon>
        <taxon>Pseudomonadota</taxon>
        <taxon>Alphaproteobacteria</taxon>
        <taxon>Hyphomicrobiales</taxon>
        <taxon>Nitrobacteraceae</taxon>
        <taxon>Bradyrhizobium</taxon>
    </lineage>
</organism>
<dbReference type="Pfam" id="PF01425">
    <property type="entry name" value="Amidase"/>
    <property type="match status" value="1"/>
</dbReference>
<keyword evidence="3" id="KW-1185">Reference proteome</keyword>
<dbReference type="InterPro" id="IPR036928">
    <property type="entry name" value="AS_sf"/>
</dbReference>
<dbReference type="AlphaFoldDB" id="A0A109JWY4"/>
<accession>A0A109JWY4</accession>
<proteinExistence type="predicted"/>
<dbReference type="Proteomes" id="UP000057737">
    <property type="component" value="Unassembled WGS sequence"/>
</dbReference>
<protein>
    <submittedName>
        <fullName evidence="2">Amidase</fullName>
    </submittedName>
</protein>
<gene>
    <name evidence="2" type="ORF">AS156_04255</name>
</gene>
<evidence type="ECO:0000313" key="2">
    <source>
        <dbReference type="EMBL" id="KWV56613.1"/>
    </source>
</evidence>
<dbReference type="InterPro" id="IPR000120">
    <property type="entry name" value="Amidase"/>
</dbReference>
<dbReference type="OrthoDB" id="9811471at2"/>
<dbReference type="PANTHER" id="PTHR11895">
    <property type="entry name" value="TRANSAMIDASE"/>
    <property type="match status" value="1"/>
</dbReference>
<dbReference type="GO" id="GO:0003824">
    <property type="term" value="F:catalytic activity"/>
    <property type="evidence" value="ECO:0007669"/>
    <property type="project" value="InterPro"/>
</dbReference>
<reference evidence="2 3" key="1">
    <citation type="submission" date="2015-11" db="EMBL/GenBank/DDBJ databases">
        <title>Draft Genome Sequence of the Strain BR 10303 (Bradyrhizobium sp.) isolated from nodules of Centrolobium paraense.</title>
        <authorList>
            <person name="Zelli J.E."/>
            <person name="Simoes-Araujo J.L."/>
            <person name="Barauna A.C."/>
            <person name="Silva K."/>
        </authorList>
    </citation>
    <scope>NUCLEOTIDE SEQUENCE [LARGE SCALE GENOMIC DNA]</scope>
    <source>
        <strain evidence="2 3">BR 10303</strain>
    </source>
</reference>
<comment type="caution">
    <text evidence="2">The sequence shown here is derived from an EMBL/GenBank/DDBJ whole genome shotgun (WGS) entry which is preliminary data.</text>
</comment>
<dbReference type="InterPro" id="IPR023631">
    <property type="entry name" value="Amidase_dom"/>
</dbReference>
<name>A0A109JWY4_9BRAD</name>
<dbReference type="EMBL" id="LNCU01000048">
    <property type="protein sequence ID" value="KWV56613.1"/>
    <property type="molecule type" value="Genomic_DNA"/>
</dbReference>
<sequence>MSVEPLHYKSITEISELFRSGEVRPSEVTEAILTRIAKLNGELHGYALVLAERAMAQAKSYDGEIAKGIWRGPLHGVPIGLKDLCYTSFATTAGGTMIHASFVPSFNATIVDRLERAGAVTLGKLKMTEGAYTSHHPDDQAPLNPWNVNYWVGSSSTGSGVATSAGLCYGSIGSDTGGSIRFPSATCGLTGIKPTWGRVSRYGVFPLAVSLDHVGPMCRSAADAAAMLGVIAGADVNDPTALQAPVPNYLAGIGDGIRGLRIGVDRKYTQDGIDPQIVTALLEAERTLRDLGADIREVKFPSYEKLVSMWIPMCSVETAEAHLETYPSRKSEYGPDLAQLIEQGRSVSGVQIAAIHHERLKFSGSLAALFSEIDLLLIPTMPVPIPTLAKMSEYGADPNVLLSILRFTAVFDFSGSPTITLPMGMASDHMPLSMQLVGPHLAEDVLARAAHAFQSVTDWHTRRPPVDCGATIGAAN</sequence>
<feature type="domain" description="Amidase" evidence="1">
    <location>
        <begin position="27"/>
        <end position="444"/>
    </location>
</feature>